<comment type="caution">
    <text evidence="1">The sequence shown here is derived from an EMBL/GenBank/DDBJ whole genome shotgun (WGS) entry which is preliminary data.</text>
</comment>
<proteinExistence type="predicted"/>
<name>A0A645HHC5_9ZZZZ</name>
<reference evidence="1" key="1">
    <citation type="submission" date="2019-08" db="EMBL/GenBank/DDBJ databases">
        <authorList>
            <person name="Kucharzyk K."/>
            <person name="Murdoch R.W."/>
            <person name="Higgins S."/>
            <person name="Loffler F."/>
        </authorList>
    </citation>
    <scope>NUCLEOTIDE SEQUENCE</scope>
</reference>
<protein>
    <submittedName>
        <fullName evidence="1">Uncharacterized protein</fullName>
    </submittedName>
</protein>
<dbReference type="Gene3D" id="1.10.1660.10">
    <property type="match status" value="1"/>
</dbReference>
<accession>A0A645HHC5</accession>
<dbReference type="EMBL" id="VSSQ01092337">
    <property type="protein sequence ID" value="MPN37599.1"/>
    <property type="molecule type" value="Genomic_DNA"/>
</dbReference>
<dbReference type="InterPro" id="IPR009061">
    <property type="entry name" value="DNA-bd_dom_put_sf"/>
</dbReference>
<evidence type="ECO:0000313" key="1">
    <source>
        <dbReference type="EMBL" id="MPN37599.1"/>
    </source>
</evidence>
<dbReference type="SUPFAM" id="SSF46955">
    <property type="entry name" value="Putative DNA-binding domain"/>
    <property type="match status" value="1"/>
</dbReference>
<dbReference type="AlphaFoldDB" id="A0A645HHC5"/>
<gene>
    <name evidence="1" type="ORF">SDC9_185119</name>
</gene>
<sequence length="82" mass="9555">MELCGQGDGTLQKRREMVRAQQAALEKRIYELQQYKEHIDSKLRYYDIACASGSEAEAKRRYCCEKPKVKRATVEKKSIEIV</sequence>
<organism evidence="1">
    <name type="scientific">bioreactor metagenome</name>
    <dbReference type="NCBI Taxonomy" id="1076179"/>
    <lineage>
        <taxon>unclassified sequences</taxon>
        <taxon>metagenomes</taxon>
        <taxon>ecological metagenomes</taxon>
    </lineage>
</organism>